<evidence type="ECO:0000313" key="5">
    <source>
        <dbReference type="EMBL" id="PRY46085.1"/>
    </source>
</evidence>
<reference evidence="5 6" key="1">
    <citation type="submission" date="2018-03" db="EMBL/GenBank/DDBJ databases">
        <title>Genomic Encyclopedia of Archaeal and Bacterial Type Strains, Phase II (KMG-II): from individual species to whole genera.</title>
        <authorList>
            <person name="Goeker M."/>
        </authorList>
    </citation>
    <scope>NUCLEOTIDE SEQUENCE [LARGE SCALE GENOMIC DNA]</scope>
    <source>
        <strain evidence="5 6">DSM 44720</strain>
    </source>
</reference>
<dbReference type="EMBL" id="PVTF01000001">
    <property type="protein sequence ID" value="PRY46085.1"/>
    <property type="molecule type" value="Genomic_DNA"/>
</dbReference>
<proteinExistence type="inferred from homology"/>
<comment type="caution">
    <text evidence="5">The sequence shown here is derived from an EMBL/GenBank/DDBJ whole genome shotgun (WGS) entry which is preliminary data.</text>
</comment>
<name>A0A2T0TKD0_9PSEU</name>
<evidence type="ECO:0000256" key="1">
    <source>
        <dbReference type="ARBA" id="ARBA00004496"/>
    </source>
</evidence>
<evidence type="ECO:0000256" key="4">
    <source>
        <dbReference type="ARBA" id="ARBA00023186"/>
    </source>
</evidence>
<dbReference type="AlphaFoldDB" id="A0A2T0TKD0"/>
<protein>
    <submittedName>
        <fullName evidence="5">ESAT-6 protein secretion system EspG family protein</fullName>
    </submittedName>
</protein>
<gene>
    <name evidence="5" type="ORF">CLV43_101350</name>
</gene>
<dbReference type="Proteomes" id="UP000239494">
    <property type="component" value="Unassembled WGS sequence"/>
</dbReference>
<dbReference type="InterPro" id="IPR025734">
    <property type="entry name" value="EspG"/>
</dbReference>
<evidence type="ECO:0000256" key="2">
    <source>
        <dbReference type="ARBA" id="ARBA00006411"/>
    </source>
</evidence>
<dbReference type="RefSeq" id="WP_245886060.1">
    <property type="nucleotide sequence ID" value="NZ_PVTF01000001.1"/>
</dbReference>
<keyword evidence="6" id="KW-1185">Reference proteome</keyword>
<sequence>MIDDEPRVFRLAAQEFFVLWTSVHGDRHPPPVGTRHYGRTEADRAELLATCSRTLSARGLGTVERPDGELHALLRGLVEFDVGLELVFSRRGETARGLATAGWHGAFVARVGEQVQLAGFRPTALASTTVSTLPAARPGAGRSVNLRWDDYVAAGAAGERDGVPGFLGSLRYAGVREPEATTLMRALTTRSGGGQVAVIGRNRAGYLHPTGRTLSWLDSSDGRYLVRNEAGWFVMAPTDPARLTTELEDLVEGASRD</sequence>
<organism evidence="5 6">
    <name type="scientific">Umezawaea tangerina</name>
    <dbReference type="NCBI Taxonomy" id="84725"/>
    <lineage>
        <taxon>Bacteria</taxon>
        <taxon>Bacillati</taxon>
        <taxon>Actinomycetota</taxon>
        <taxon>Actinomycetes</taxon>
        <taxon>Pseudonocardiales</taxon>
        <taxon>Pseudonocardiaceae</taxon>
        <taxon>Umezawaea</taxon>
    </lineage>
</organism>
<comment type="subcellular location">
    <subcellularLocation>
        <location evidence="1">Cytoplasm</location>
    </subcellularLocation>
</comment>
<comment type="similarity">
    <text evidence="2">Belongs to the EspG family.</text>
</comment>
<accession>A0A2T0TKD0</accession>
<dbReference type="Pfam" id="PF14011">
    <property type="entry name" value="ESX-1_EspG"/>
    <property type="match status" value="1"/>
</dbReference>
<keyword evidence="3" id="KW-0963">Cytoplasm</keyword>
<evidence type="ECO:0000313" key="6">
    <source>
        <dbReference type="Proteomes" id="UP000239494"/>
    </source>
</evidence>
<evidence type="ECO:0000256" key="3">
    <source>
        <dbReference type="ARBA" id="ARBA00022490"/>
    </source>
</evidence>
<keyword evidence="4" id="KW-0143">Chaperone</keyword>